<accession>A0ABN2UQ95</accession>
<evidence type="ECO:0000313" key="6">
    <source>
        <dbReference type="Proteomes" id="UP001501285"/>
    </source>
</evidence>
<organism evidence="5 6">
    <name type="scientific">Terrabacter terrae</name>
    <dbReference type="NCBI Taxonomy" id="318434"/>
    <lineage>
        <taxon>Bacteria</taxon>
        <taxon>Bacillati</taxon>
        <taxon>Actinomycetota</taxon>
        <taxon>Actinomycetes</taxon>
        <taxon>Micrococcales</taxon>
        <taxon>Intrasporangiaceae</taxon>
        <taxon>Terrabacter</taxon>
    </lineage>
</organism>
<dbReference type="InterPro" id="IPR057326">
    <property type="entry name" value="KR_dom"/>
</dbReference>
<dbReference type="EMBL" id="BAAANB010000021">
    <property type="protein sequence ID" value="GAA2038171.1"/>
    <property type="molecule type" value="Genomic_DNA"/>
</dbReference>
<dbReference type="InterPro" id="IPR002347">
    <property type="entry name" value="SDR_fam"/>
</dbReference>
<dbReference type="SMART" id="SM00822">
    <property type="entry name" value="PKS_KR"/>
    <property type="match status" value="1"/>
</dbReference>
<dbReference type="PANTHER" id="PTHR44196">
    <property type="entry name" value="DEHYDROGENASE/REDUCTASE SDR FAMILY MEMBER 7B"/>
    <property type="match status" value="1"/>
</dbReference>
<gene>
    <name evidence="5" type="ORF">GCM10009740_32890</name>
</gene>
<dbReference type="InterPro" id="IPR036291">
    <property type="entry name" value="NAD(P)-bd_dom_sf"/>
</dbReference>
<sequence>MSETIQTDTDGAEGPTSPAPLAVVTGASSGIGLQLAAELARRGHDLVVCADEPAITDAADALRESGREVVPVRADLATTAGVEQLVTSVVALGRPVDVLALNAGVGVSGPFVDTPLEDDLRLVELNVTSVVHAAKFLLPAMVRRGRGAVLVTSSVAATMPGPWYATYAASKAFLLSFAEAIRYELDGTGVTVTALMPGPTDTEFFQRAGAQRTVVDDMPKDDPADVARDGVDALLRGDDHVVAHAWRNKVQAGLLKGLPETAKAAVHARLSKVKGTDPDDGGQQRG</sequence>
<dbReference type="PROSITE" id="PS00061">
    <property type="entry name" value="ADH_SHORT"/>
    <property type="match status" value="1"/>
</dbReference>
<evidence type="ECO:0000256" key="2">
    <source>
        <dbReference type="ARBA" id="ARBA00023002"/>
    </source>
</evidence>
<dbReference type="PIRSF" id="PIRSF000126">
    <property type="entry name" value="11-beta-HSD1"/>
    <property type="match status" value="1"/>
</dbReference>
<keyword evidence="2" id="KW-0560">Oxidoreductase</keyword>
<dbReference type="InterPro" id="IPR020904">
    <property type="entry name" value="Sc_DH/Rdtase_CS"/>
</dbReference>
<comment type="caution">
    <text evidence="5">The sequence shown here is derived from an EMBL/GenBank/DDBJ whole genome shotgun (WGS) entry which is preliminary data.</text>
</comment>
<feature type="domain" description="Ketoreductase" evidence="4">
    <location>
        <begin position="20"/>
        <end position="202"/>
    </location>
</feature>
<protein>
    <submittedName>
        <fullName evidence="5">SDR family NAD(P)-dependent oxidoreductase</fullName>
    </submittedName>
</protein>
<evidence type="ECO:0000313" key="5">
    <source>
        <dbReference type="EMBL" id="GAA2038171.1"/>
    </source>
</evidence>
<dbReference type="Proteomes" id="UP001501285">
    <property type="component" value="Unassembled WGS sequence"/>
</dbReference>
<dbReference type="SUPFAM" id="SSF51735">
    <property type="entry name" value="NAD(P)-binding Rossmann-fold domains"/>
    <property type="match status" value="1"/>
</dbReference>
<evidence type="ECO:0000259" key="4">
    <source>
        <dbReference type="SMART" id="SM00822"/>
    </source>
</evidence>
<dbReference type="Gene3D" id="3.40.50.720">
    <property type="entry name" value="NAD(P)-binding Rossmann-like Domain"/>
    <property type="match status" value="1"/>
</dbReference>
<comment type="similarity">
    <text evidence="1 3">Belongs to the short-chain dehydrogenases/reductases (SDR) family.</text>
</comment>
<reference evidence="5 6" key="1">
    <citation type="journal article" date="2019" name="Int. J. Syst. Evol. Microbiol.">
        <title>The Global Catalogue of Microorganisms (GCM) 10K type strain sequencing project: providing services to taxonomists for standard genome sequencing and annotation.</title>
        <authorList>
            <consortium name="The Broad Institute Genomics Platform"/>
            <consortium name="The Broad Institute Genome Sequencing Center for Infectious Disease"/>
            <person name="Wu L."/>
            <person name="Ma J."/>
        </authorList>
    </citation>
    <scope>NUCLEOTIDE SEQUENCE [LARGE SCALE GENOMIC DNA]</scope>
    <source>
        <strain evidence="5 6">JCM 14283</strain>
    </source>
</reference>
<name>A0ABN2UQ95_9MICO</name>
<dbReference type="PRINTS" id="PR00080">
    <property type="entry name" value="SDRFAMILY"/>
</dbReference>
<evidence type="ECO:0000256" key="1">
    <source>
        <dbReference type="ARBA" id="ARBA00006484"/>
    </source>
</evidence>
<evidence type="ECO:0000256" key="3">
    <source>
        <dbReference type="RuleBase" id="RU000363"/>
    </source>
</evidence>
<keyword evidence="6" id="KW-1185">Reference proteome</keyword>
<dbReference type="PANTHER" id="PTHR44196:SF2">
    <property type="entry name" value="SHORT-CHAIN DEHYDROGENASE-RELATED"/>
    <property type="match status" value="1"/>
</dbReference>
<dbReference type="Pfam" id="PF00106">
    <property type="entry name" value="adh_short"/>
    <property type="match status" value="1"/>
</dbReference>
<proteinExistence type="inferred from homology"/>
<dbReference type="RefSeq" id="WP_343993297.1">
    <property type="nucleotide sequence ID" value="NZ_BAAANB010000021.1"/>
</dbReference>
<dbReference type="CDD" id="cd05233">
    <property type="entry name" value="SDR_c"/>
    <property type="match status" value="1"/>
</dbReference>
<dbReference type="PRINTS" id="PR00081">
    <property type="entry name" value="GDHRDH"/>
</dbReference>